<keyword evidence="2" id="KW-1185">Reference proteome</keyword>
<organism evidence="1 2">
    <name type="scientific">Gordonia paraffinivorans NBRC 108238</name>
    <dbReference type="NCBI Taxonomy" id="1223543"/>
    <lineage>
        <taxon>Bacteria</taxon>
        <taxon>Bacillati</taxon>
        <taxon>Actinomycetota</taxon>
        <taxon>Actinomycetes</taxon>
        <taxon>Mycobacteriales</taxon>
        <taxon>Gordoniaceae</taxon>
        <taxon>Gordonia</taxon>
    </lineage>
</organism>
<evidence type="ECO:0000313" key="2">
    <source>
        <dbReference type="Proteomes" id="UP000035021"/>
    </source>
</evidence>
<accession>A0ABQ0IRR2</accession>
<dbReference type="EMBL" id="BAOQ01000066">
    <property type="protein sequence ID" value="GAC86247.1"/>
    <property type="molecule type" value="Genomic_DNA"/>
</dbReference>
<comment type="caution">
    <text evidence="1">The sequence shown here is derived from an EMBL/GenBank/DDBJ whole genome shotgun (WGS) entry which is preliminary data.</text>
</comment>
<sequence>MYELGTPGVAMLLALLAEQPKDGGEVWWSTRRFERRIGLTASTRTRGTKELVDAKLLFTRRGQRPNDKKTFAPESTVTIYKLQGEAAPTKAARKKTVAAAKRK</sequence>
<gene>
    <name evidence="1" type="ORF">GP2_066_00010</name>
</gene>
<proteinExistence type="predicted"/>
<evidence type="ECO:0000313" key="1">
    <source>
        <dbReference type="EMBL" id="GAC86247.1"/>
    </source>
</evidence>
<name>A0ABQ0IRR2_9ACTN</name>
<reference evidence="1 2" key="1">
    <citation type="submission" date="2013-02" db="EMBL/GenBank/DDBJ databases">
        <title>Whole genome shotgun sequence of Gordonia paraffinivorans NBRC 108238.</title>
        <authorList>
            <person name="Isaki-Nakamura S."/>
            <person name="Hosoyama A."/>
            <person name="Tsuchikane K."/>
            <person name="Ando Y."/>
            <person name="Baba S."/>
            <person name="Ohji S."/>
            <person name="Hamada M."/>
            <person name="Tamura T."/>
            <person name="Yamazoe A."/>
            <person name="Yamazaki S."/>
            <person name="Fujita N."/>
        </authorList>
    </citation>
    <scope>NUCLEOTIDE SEQUENCE [LARGE SCALE GENOMIC DNA]</scope>
    <source>
        <strain evidence="1 2">NBRC 108238</strain>
    </source>
</reference>
<dbReference type="Proteomes" id="UP000035021">
    <property type="component" value="Unassembled WGS sequence"/>
</dbReference>
<protein>
    <submittedName>
        <fullName evidence="1">Uncharacterized protein</fullName>
    </submittedName>
</protein>